<comment type="subcellular location">
    <subcellularLocation>
        <location evidence="1 10">Mitochondrion inner membrane</location>
    </subcellularLocation>
</comment>
<keyword evidence="6 10" id="KW-0408">Iron</keyword>
<protein>
    <recommendedName>
        <fullName evidence="10">Holocytochrome c-type synthase</fullName>
        <ecNumber evidence="10">4.4.1.17</ecNumber>
    </recommendedName>
</protein>
<keyword evidence="7 10" id="KW-0496">Mitochondrion</keyword>
<feature type="region of interest" description="Disordered" evidence="11">
    <location>
        <begin position="1"/>
        <end position="110"/>
    </location>
</feature>
<dbReference type="EMBL" id="BRXX01000189">
    <property type="protein sequence ID" value="GMH96829.1"/>
    <property type="molecule type" value="Genomic_DNA"/>
</dbReference>
<evidence type="ECO:0000256" key="10">
    <source>
        <dbReference type="RuleBase" id="RU363130"/>
    </source>
</evidence>
<dbReference type="Pfam" id="PF01265">
    <property type="entry name" value="Cyto_heme_lyase"/>
    <property type="match status" value="2"/>
</dbReference>
<dbReference type="PANTHER" id="PTHR12743">
    <property type="entry name" value="CYTOCHROME C1 HEME LYASE"/>
    <property type="match status" value="1"/>
</dbReference>
<feature type="compositionally biased region" description="Polar residues" evidence="11">
    <location>
        <begin position="46"/>
        <end position="57"/>
    </location>
</feature>
<evidence type="ECO:0000256" key="5">
    <source>
        <dbReference type="ARBA" id="ARBA00022792"/>
    </source>
</evidence>
<dbReference type="GO" id="GO:0046872">
    <property type="term" value="F:metal ion binding"/>
    <property type="evidence" value="ECO:0007669"/>
    <property type="project" value="UniProtKB-KW"/>
</dbReference>
<dbReference type="PANTHER" id="PTHR12743:SF0">
    <property type="entry name" value="HOLOCYTOCHROME C-TYPE SYNTHASE"/>
    <property type="match status" value="1"/>
</dbReference>
<dbReference type="InterPro" id="IPR000511">
    <property type="entry name" value="Holocyt_c/c1_synthase"/>
</dbReference>
<sequence length="239" mass="27028">MSSPPSHPSECPVKHDSSVSECPVDPATRSIWSSLNPFGSGKPSIEPQSSDIKSSSYKLPPSLEESAAHKQTPRPGQDFPLHTSRSISSIPKANYTPSHQSQVGSSEEKDKWVYPSEQQYYNAVVRKGWKGVEPKDIPEVVRIHNFVNERGWAEDPSPKSILNRLMGYSAPFDRHDWIVERVRPALFHEEIMGYKGLVKEEVRYVIDFYQGTGGMGCYLDVRPAVDGVQEIWDRIKKFR</sequence>
<accession>A0A9W7EY60</accession>
<keyword evidence="5 10" id="KW-0999">Mitochondrion inner membrane</keyword>
<evidence type="ECO:0000256" key="7">
    <source>
        <dbReference type="ARBA" id="ARBA00023128"/>
    </source>
</evidence>
<evidence type="ECO:0000256" key="2">
    <source>
        <dbReference type="ARBA" id="ARBA00007255"/>
    </source>
</evidence>
<proteinExistence type="inferred from homology"/>
<dbReference type="GO" id="GO:0005743">
    <property type="term" value="C:mitochondrial inner membrane"/>
    <property type="evidence" value="ECO:0007669"/>
    <property type="project" value="UniProtKB-SubCell"/>
</dbReference>
<comment type="catalytic activity">
    <reaction evidence="10">
        <text>holo-[cytochrome c] = apo-[cytochrome c] + heme b</text>
        <dbReference type="Rhea" id="RHEA:22648"/>
        <dbReference type="Rhea" id="RHEA-COMP:10725"/>
        <dbReference type="Rhea" id="RHEA-COMP:10726"/>
        <dbReference type="ChEBI" id="CHEBI:29950"/>
        <dbReference type="ChEBI" id="CHEBI:60344"/>
        <dbReference type="ChEBI" id="CHEBI:83739"/>
        <dbReference type="EC" id="4.4.1.17"/>
    </reaction>
</comment>
<evidence type="ECO:0000256" key="6">
    <source>
        <dbReference type="ARBA" id="ARBA00023004"/>
    </source>
</evidence>
<evidence type="ECO:0000256" key="9">
    <source>
        <dbReference type="ARBA" id="ARBA00023239"/>
    </source>
</evidence>
<dbReference type="PROSITE" id="PS00822">
    <property type="entry name" value="CYTO_HEME_LYASE_2"/>
    <property type="match status" value="1"/>
</dbReference>
<reference evidence="13" key="1">
    <citation type="journal article" date="2023" name="Commun. Biol.">
        <title>Genome analysis of Parmales, the sister group of diatoms, reveals the evolutionary specialization of diatoms from phago-mixotrophs to photoautotrophs.</title>
        <authorList>
            <person name="Ban H."/>
            <person name="Sato S."/>
            <person name="Yoshikawa S."/>
            <person name="Yamada K."/>
            <person name="Nakamura Y."/>
            <person name="Ichinomiya M."/>
            <person name="Sato N."/>
            <person name="Blanc-Mathieu R."/>
            <person name="Endo H."/>
            <person name="Kuwata A."/>
            <person name="Ogata H."/>
        </authorList>
    </citation>
    <scope>NUCLEOTIDE SEQUENCE [LARGE SCALE GENOMIC DNA]</scope>
    <source>
        <strain evidence="13">NIES 3699</strain>
    </source>
</reference>
<gene>
    <name evidence="12" type="ORF">TrVE_jg14087</name>
</gene>
<keyword evidence="13" id="KW-1185">Reference proteome</keyword>
<keyword evidence="4 10" id="KW-0479">Metal-binding</keyword>
<organism evidence="12 13">
    <name type="scientific">Triparma verrucosa</name>
    <dbReference type="NCBI Taxonomy" id="1606542"/>
    <lineage>
        <taxon>Eukaryota</taxon>
        <taxon>Sar</taxon>
        <taxon>Stramenopiles</taxon>
        <taxon>Ochrophyta</taxon>
        <taxon>Bolidophyceae</taxon>
        <taxon>Parmales</taxon>
        <taxon>Triparmaceae</taxon>
        <taxon>Triparma</taxon>
    </lineage>
</organism>
<comment type="function">
    <text evidence="10">Lyase that catalyzes the covalent linking of the heme group to the cytochrome C apoprotein to produce the mature functional cytochrome.</text>
</comment>
<comment type="similarity">
    <text evidence="2 10">Belongs to the cytochrome c-type heme lyase family.</text>
</comment>
<dbReference type="GO" id="GO:0004408">
    <property type="term" value="F:holocytochrome-c synthase activity"/>
    <property type="evidence" value="ECO:0007669"/>
    <property type="project" value="UniProtKB-EC"/>
</dbReference>
<evidence type="ECO:0000256" key="3">
    <source>
        <dbReference type="ARBA" id="ARBA00022617"/>
    </source>
</evidence>
<evidence type="ECO:0000313" key="13">
    <source>
        <dbReference type="Proteomes" id="UP001165160"/>
    </source>
</evidence>
<evidence type="ECO:0000256" key="1">
    <source>
        <dbReference type="ARBA" id="ARBA00004273"/>
    </source>
</evidence>
<dbReference type="Proteomes" id="UP001165160">
    <property type="component" value="Unassembled WGS sequence"/>
</dbReference>
<evidence type="ECO:0000256" key="8">
    <source>
        <dbReference type="ARBA" id="ARBA00023136"/>
    </source>
</evidence>
<name>A0A9W7EY60_9STRA</name>
<evidence type="ECO:0000256" key="11">
    <source>
        <dbReference type="SAM" id="MobiDB-lite"/>
    </source>
</evidence>
<evidence type="ECO:0000313" key="12">
    <source>
        <dbReference type="EMBL" id="GMH96829.1"/>
    </source>
</evidence>
<feature type="compositionally biased region" description="Polar residues" evidence="11">
    <location>
        <begin position="83"/>
        <end position="105"/>
    </location>
</feature>
<dbReference type="AlphaFoldDB" id="A0A9W7EY60"/>
<dbReference type="EC" id="4.4.1.17" evidence="10"/>
<keyword evidence="9 10" id="KW-0456">Lyase</keyword>
<comment type="caution">
    <text evidence="12">The sequence shown here is derived from an EMBL/GenBank/DDBJ whole genome shotgun (WGS) entry which is preliminary data.</text>
</comment>
<keyword evidence="3 10" id="KW-0349">Heme</keyword>
<evidence type="ECO:0000256" key="4">
    <source>
        <dbReference type="ARBA" id="ARBA00022723"/>
    </source>
</evidence>
<keyword evidence="8 10" id="KW-0472">Membrane</keyword>